<evidence type="ECO:0000259" key="7">
    <source>
        <dbReference type="PROSITE" id="PS50089"/>
    </source>
</evidence>
<dbReference type="EMBL" id="HBGK01043643">
    <property type="protein sequence ID" value="CAD9303307.1"/>
    <property type="molecule type" value="Transcribed_RNA"/>
</dbReference>
<reference evidence="8" key="1">
    <citation type="submission" date="2021-01" db="EMBL/GenBank/DDBJ databases">
        <authorList>
            <person name="Corre E."/>
            <person name="Pelletier E."/>
            <person name="Niang G."/>
            <person name="Scheremetjew M."/>
            <person name="Finn R."/>
            <person name="Kale V."/>
            <person name="Holt S."/>
            <person name="Cochrane G."/>
            <person name="Meng A."/>
            <person name="Brown T."/>
            <person name="Cohen L."/>
        </authorList>
    </citation>
    <scope>NUCLEOTIDE SEQUENCE</scope>
    <source>
        <strain evidence="8">CCMP 410</strain>
    </source>
</reference>
<dbReference type="SMART" id="SM00744">
    <property type="entry name" value="RINGv"/>
    <property type="match status" value="1"/>
</dbReference>
<keyword evidence="1" id="KW-0479">Metal-binding</keyword>
<feature type="compositionally biased region" description="Acidic residues" evidence="5">
    <location>
        <begin position="252"/>
        <end position="266"/>
    </location>
</feature>
<feature type="compositionally biased region" description="Basic and acidic residues" evidence="5">
    <location>
        <begin position="208"/>
        <end position="224"/>
    </location>
</feature>
<dbReference type="GO" id="GO:0061630">
    <property type="term" value="F:ubiquitin protein ligase activity"/>
    <property type="evidence" value="ECO:0007669"/>
    <property type="project" value="TreeGrafter"/>
</dbReference>
<protein>
    <recommendedName>
        <fullName evidence="7">RING-type domain-containing protein</fullName>
    </recommendedName>
</protein>
<name>A0A7S1VKQ7_9STRA</name>
<dbReference type="PANTHER" id="PTHR45969">
    <property type="entry name" value="RING ZINC FINGER PROTEIN-RELATED"/>
    <property type="match status" value="1"/>
</dbReference>
<dbReference type="GO" id="GO:0008270">
    <property type="term" value="F:zinc ion binding"/>
    <property type="evidence" value="ECO:0007669"/>
    <property type="project" value="UniProtKB-KW"/>
</dbReference>
<dbReference type="PROSITE" id="PS50089">
    <property type="entry name" value="ZF_RING_2"/>
    <property type="match status" value="1"/>
</dbReference>
<keyword evidence="2 4" id="KW-0863">Zinc-finger</keyword>
<dbReference type="InterPro" id="IPR001841">
    <property type="entry name" value="Znf_RING"/>
</dbReference>
<evidence type="ECO:0000256" key="2">
    <source>
        <dbReference type="ARBA" id="ARBA00022771"/>
    </source>
</evidence>
<evidence type="ECO:0000256" key="3">
    <source>
        <dbReference type="ARBA" id="ARBA00022833"/>
    </source>
</evidence>
<sequence>MPVQEQLRKKIGCLVLSLVGFILFVLALVNVLPLWLQIGLFGIFMLITLLLPPQGLFSSDNRGEITGLPRLFNLANDDTLEEEEDMELKGEILHTLFPGVLVDEESPVLKKKEDEEVGSDPSCGVDGENDEGVTCAICLEPFASGDLVVTGASCSHVFHQPCILQWMLKKRRRRSSDEHNSCPTCRSPMWTDEDYEKAETAVTAARASNEEDQKVEAADPRENADAAESPVDGNRHSSTTSTDTAEQREDAAGDEPSLEQGEDDAEESRLDEHGPNSTTSTDTP</sequence>
<evidence type="ECO:0000256" key="5">
    <source>
        <dbReference type="SAM" id="MobiDB-lite"/>
    </source>
</evidence>
<evidence type="ECO:0000256" key="6">
    <source>
        <dbReference type="SAM" id="Phobius"/>
    </source>
</evidence>
<evidence type="ECO:0000256" key="1">
    <source>
        <dbReference type="ARBA" id="ARBA00022723"/>
    </source>
</evidence>
<keyword evidence="6" id="KW-1133">Transmembrane helix</keyword>
<keyword evidence="6" id="KW-0472">Membrane</keyword>
<feature type="region of interest" description="Disordered" evidence="5">
    <location>
        <begin position="201"/>
        <end position="284"/>
    </location>
</feature>
<dbReference type="SUPFAM" id="SSF57850">
    <property type="entry name" value="RING/U-box"/>
    <property type="match status" value="1"/>
</dbReference>
<dbReference type="GO" id="GO:0016567">
    <property type="term" value="P:protein ubiquitination"/>
    <property type="evidence" value="ECO:0007669"/>
    <property type="project" value="TreeGrafter"/>
</dbReference>
<evidence type="ECO:0000256" key="4">
    <source>
        <dbReference type="PROSITE-ProRule" id="PRU00175"/>
    </source>
</evidence>
<dbReference type="CDD" id="cd16448">
    <property type="entry name" value="RING-H2"/>
    <property type="match status" value="1"/>
</dbReference>
<dbReference type="InterPro" id="IPR013083">
    <property type="entry name" value="Znf_RING/FYVE/PHD"/>
</dbReference>
<dbReference type="InterPro" id="IPR011016">
    <property type="entry name" value="Znf_RING-CH"/>
</dbReference>
<keyword evidence="3" id="KW-0862">Zinc</keyword>
<dbReference type="AlphaFoldDB" id="A0A7S1VKQ7"/>
<organism evidence="8">
    <name type="scientific">Grammatophora oceanica</name>
    <dbReference type="NCBI Taxonomy" id="210454"/>
    <lineage>
        <taxon>Eukaryota</taxon>
        <taxon>Sar</taxon>
        <taxon>Stramenopiles</taxon>
        <taxon>Ochrophyta</taxon>
        <taxon>Bacillariophyta</taxon>
        <taxon>Fragilariophyceae</taxon>
        <taxon>Fragilariophycidae</taxon>
        <taxon>Rhabdonematales</taxon>
        <taxon>Grammatophoraceae</taxon>
        <taxon>Grammatophora</taxon>
    </lineage>
</organism>
<dbReference type="Gene3D" id="3.30.40.10">
    <property type="entry name" value="Zinc/RING finger domain, C3HC4 (zinc finger)"/>
    <property type="match status" value="1"/>
</dbReference>
<evidence type="ECO:0000313" key="8">
    <source>
        <dbReference type="EMBL" id="CAD9303307.1"/>
    </source>
</evidence>
<dbReference type="Pfam" id="PF13639">
    <property type="entry name" value="zf-RING_2"/>
    <property type="match status" value="1"/>
</dbReference>
<proteinExistence type="predicted"/>
<accession>A0A7S1VKQ7</accession>
<feature type="transmembrane region" description="Helical" evidence="6">
    <location>
        <begin position="12"/>
        <end position="29"/>
    </location>
</feature>
<dbReference type="SMART" id="SM00184">
    <property type="entry name" value="RING"/>
    <property type="match status" value="1"/>
</dbReference>
<feature type="compositionally biased region" description="Polar residues" evidence="5">
    <location>
        <begin position="275"/>
        <end position="284"/>
    </location>
</feature>
<keyword evidence="6" id="KW-0812">Transmembrane</keyword>
<dbReference type="PANTHER" id="PTHR45969:SF69">
    <property type="entry name" value="FINGER DOMAIN PROTEIN, PUTATIVE (AFU_ORTHOLOGUE AFUA_3G12190)-RELATED"/>
    <property type="match status" value="1"/>
</dbReference>
<feature type="domain" description="RING-type" evidence="7">
    <location>
        <begin position="135"/>
        <end position="186"/>
    </location>
</feature>
<gene>
    <name evidence="8" type="ORF">GOCE00092_LOCUS22903</name>
</gene>